<comment type="similarity">
    <text evidence="1">Belongs to the site-specific recombinase resolvase family.</text>
</comment>
<protein>
    <submittedName>
        <fullName evidence="7">DNA resolvase</fullName>
    </submittedName>
</protein>
<dbReference type="EMBL" id="BAQD01000061">
    <property type="protein sequence ID" value="GBQ08060.1"/>
    <property type="molecule type" value="Genomic_DNA"/>
</dbReference>
<keyword evidence="8" id="KW-1185">Reference proteome</keyword>
<dbReference type="Pfam" id="PF00239">
    <property type="entry name" value="Resolvase"/>
    <property type="match status" value="1"/>
</dbReference>
<evidence type="ECO:0000256" key="5">
    <source>
        <dbReference type="PROSITE-ProRule" id="PRU10137"/>
    </source>
</evidence>
<evidence type="ECO:0000256" key="2">
    <source>
        <dbReference type="ARBA" id="ARBA00022908"/>
    </source>
</evidence>
<evidence type="ECO:0000259" key="6">
    <source>
        <dbReference type="PROSITE" id="PS51736"/>
    </source>
</evidence>
<dbReference type="CDD" id="cd03768">
    <property type="entry name" value="SR_ResInv"/>
    <property type="match status" value="1"/>
</dbReference>
<evidence type="ECO:0000313" key="7">
    <source>
        <dbReference type="EMBL" id="GBQ08060.1"/>
    </source>
</evidence>
<name>A0ABQ0P0G4_9PROT</name>
<keyword evidence="4" id="KW-0233">DNA recombination</keyword>
<dbReference type="SMART" id="SM00857">
    <property type="entry name" value="Resolvase"/>
    <property type="match status" value="1"/>
</dbReference>
<evidence type="ECO:0000256" key="4">
    <source>
        <dbReference type="ARBA" id="ARBA00023172"/>
    </source>
</evidence>
<proteinExistence type="inferred from homology"/>
<dbReference type="InterPro" id="IPR006118">
    <property type="entry name" value="Recombinase_CS"/>
</dbReference>
<feature type="domain" description="Resolvase/invertase-type recombinase catalytic" evidence="6">
    <location>
        <begin position="1"/>
        <end position="135"/>
    </location>
</feature>
<keyword evidence="3" id="KW-0238">DNA-binding</keyword>
<dbReference type="PANTHER" id="PTHR30461:SF26">
    <property type="entry name" value="RESOLVASE HOMOLOG YNEB"/>
    <property type="match status" value="1"/>
</dbReference>
<dbReference type="PANTHER" id="PTHR30461">
    <property type="entry name" value="DNA-INVERTASE FROM LAMBDOID PROPHAGE"/>
    <property type="match status" value="1"/>
</dbReference>
<organism evidence="7 8">
    <name type="scientific">Saccharibacter floricola DSM 15669</name>
    <dbReference type="NCBI Taxonomy" id="1123227"/>
    <lineage>
        <taxon>Bacteria</taxon>
        <taxon>Pseudomonadati</taxon>
        <taxon>Pseudomonadota</taxon>
        <taxon>Alphaproteobacteria</taxon>
        <taxon>Acetobacterales</taxon>
        <taxon>Acetobacteraceae</taxon>
        <taxon>Saccharibacter</taxon>
    </lineage>
</organism>
<evidence type="ECO:0000256" key="3">
    <source>
        <dbReference type="ARBA" id="ARBA00023125"/>
    </source>
</evidence>
<gene>
    <name evidence="7" type="ORF">AA15669_1642</name>
</gene>
<dbReference type="InterPro" id="IPR050639">
    <property type="entry name" value="SSR_resolvase"/>
</dbReference>
<dbReference type="PROSITE" id="PS00397">
    <property type="entry name" value="RECOMBINASES_1"/>
    <property type="match status" value="1"/>
</dbReference>
<accession>A0ABQ0P0G4</accession>
<feature type="active site" description="O-(5'-phospho-DNA)-serine intermediate" evidence="5">
    <location>
        <position position="9"/>
    </location>
</feature>
<evidence type="ECO:0000313" key="8">
    <source>
        <dbReference type="Proteomes" id="UP001062901"/>
    </source>
</evidence>
<dbReference type="Gene3D" id="3.40.50.1390">
    <property type="entry name" value="Resolvase, N-terminal catalytic domain"/>
    <property type="match status" value="1"/>
</dbReference>
<dbReference type="SUPFAM" id="SSF53041">
    <property type="entry name" value="Resolvase-like"/>
    <property type="match status" value="1"/>
</dbReference>
<dbReference type="Gene3D" id="1.10.10.60">
    <property type="entry name" value="Homeodomain-like"/>
    <property type="match status" value="1"/>
</dbReference>
<dbReference type="Proteomes" id="UP001062901">
    <property type="component" value="Unassembled WGS sequence"/>
</dbReference>
<sequence>MLFGYARVSTEEQNIALQVERLREFGCEIVREEKISGTSRQKRVQLDLLLEFIRTDDALVVTRIDRLARSISDLTDIIKILNDKGAFLRVTEQPLDTATPQGRLMLNMLGIMAEFENDLRKERQLEGIEAAKKAGKFKGRKANKEREARVLALKIDGLSLGQIAKEVGMSRSGVNYILQKQGRLL</sequence>
<evidence type="ECO:0000256" key="1">
    <source>
        <dbReference type="ARBA" id="ARBA00009913"/>
    </source>
</evidence>
<dbReference type="InterPro" id="IPR006119">
    <property type="entry name" value="Resolv_N"/>
</dbReference>
<dbReference type="RefSeq" id="WP_018981169.1">
    <property type="nucleotide sequence ID" value="NZ_BAQD01000061.1"/>
</dbReference>
<dbReference type="PROSITE" id="PS51736">
    <property type="entry name" value="RECOMBINASES_3"/>
    <property type="match status" value="1"/>
</dbReference>
<keyword evidence="2" id="KW-0229">DNA integration</keyword>
<comment type="caution">
    <text evidence="7">The sequence shown here is derived from an EMBL/GenBank/DDBJ whole genome shotgun (WGS) entry which is preliminary data.</text>
</comment>
<reference evidence="7" key="1">
    <citation type="submission" date="2013-04" db="EMBL/GenBank/DDBJ databases">
        <title>The genome sequencing project of 58 acetic acid bacteria.</title>
        <authorList>
            <person name="Okamoto-Kainuma A."/>
            <person name="Ishikawa M."/>
            <person name="Umino S."/>
            <person name="Koizumi Y."/>
            <person name="Shiwa Y."/>
            <person name="Yoshikawa H."/>
            <person name="Matsutani M."/>
            <person name="Matsushita K."/>
        </authorList>
    </citation>
    <scope>NUCLEOTIDE SEQUENCE</scope>
    <source>
        <strain evidence="7">DSM 15669</strain>
    </source>
</reference>
<dbReference type="InterPro" id="IPR036162">
    <property type="entry name" value="Resolvase-like_N_sf"/>
</dbReference>